<evidence type="ECO:0000256" key="6">
    <source>
        <dbReference type="ARBA" id="ARBA00006048"/>
    </source>
</evidence>
<comment type="catalytic activity">
    <reaction evidence="24">
        <text>D-glucosamine 6-phosphate + acetyl-CoA = N-acetyl-D-glucosamine 6-phosphate + CoA + H(+)</text>
        <dbReference type="Rhea" id="RHEA:10292"/>
        <dbReference type="ChEBI" id="CHEBI:15378"/>
        <dbReference type="ChEBI" id="CHEBI:57287"/>
        <dbReference type="ChEBI" id="CHEBI:57288"/>
        <dbReference type="ChEBI" id="CHEBI:57513"/>
        <dbReference type="ChEBI" id="CHEBI:58725"/>
        <dbReference type="EC" id="2.3.1.4"/>
    </reaction>
</comment>
<dbReference type="FunFam" id="3.30.40.10:FF:000149">
    <property type="entry name" value="E3 ubiquitin-protein ligase AMFR"/>
    <property type="match status" value="1"/>
</dbReference>
<evidence type="ECO:0000256" key="25">
    <source>
        <dbReference type="ARBA" id="ARBA00069722"/>
    </source>
</evidence>
<dbReference type="PROSITE" id="PS51186">
    <property type="entry name" value="GNAT"/>
    <property type="match status" value="1"/>
</dbReference>
<dbReference type="FunFam" id="1.10.8.10:FF:000026">
    <property type="entry name" value="E3 ubiquitin-protein ligase AMFR"/>
    <property type="match status" value="1"/>
</dbReference>
<comment type="catalytic activity">
    <reaction evidence="22">
        <text>[E2 ubiquitin-conjugating enzyme]-S-ubiquitinyl-L-cysteine + [acceptor protein]-L-cysteine = [E2 ubiquitin-conjugating enzyme]-L-cysteine + [acceptor protein]-S-ubiquitinyl-L-cysteine.</text>
        <dbReference type="EC" id="2.3.2.36"/>
    </reaction>
</comment>
<evidence type="ECO:0000256" key="14">
    <source>
        <dbReference type="ARBA" id="ARBA00022824"/>
    </source>
</evidence>
<accession>A0AAD3R7Z3</accession>
<feature type="transmembrane region" description="Helical" evidence="30">
    <location>
        <begin position="295"/>
        <end position="317"/>
    </location>
</feature>
<feature type="transmembrane region" description="Helical" evidence="30">
    <location>
        <begin position="201"/>
        <end position="224"/>
    </location>
</feature>
<dbReference type="SUPFAM" id="SSF57850">
    <property type="entry name" value="RING/U-box"/>
    <property type="match status" value="1"/>
</dbReference>
<dbReference type="Pfam" id="PF25563">
    <property type="entry name" value="TPR_SYVN1_N"/>
    <property type="match status" value="1"/>
</dbReference>
<evidence type="ECO:0000256" key="8">
    <source>
        <dbReference type="ARBA" id="ARBA00012703"/>
    </source>
</evidence>
<dbReference type="GO" id="GO:0005789">
    <property type="term" value="C:endoplasmic reticulum membrane"/>
    <property type="evidence" value="ECO:0007669"/>
    <property type="project" value="UniProtKB-SubCell"/>
</dbReference>
<evidence type="ECO:0000256" key="5">
    <source>
        <dbReference type="ARBA" id="ARBA00004906"/>
    </source>
</evidence>
<protein>
    <recommendedName>
        <fullName evidence="25">E3 ubiquitin-protein ligase AMFR</fullName>
        <ecNumber evidence="8">2.3.1.4</ecNumber>
        <ecNumber evidence="23">2.3.2.36</ecNumber>
    </recommendedName>
    <alternativeName>
        <fullName evidence="27">Autocrine motility factor receptor</fullName>
    </alternativeName>
    <alternativeName>
        <fullName evidence="26">Glucosamine 6-phosphate N-acetyltransferase</fullName>
    </alternativeName>
    <alternativeName>
        <fullName evidence="20">Phosphoglucosamine acetylase</fullName>
    </alternativeName>
    <alternativeName>
        <fullName evidence="21">Phosphoglucosamine transacetylase</fullName>
    </alternativeName>
</protein>
<dbReference type="GO" id="GO:0000139">
    <property type="term" value="C:Golgi membrane"/>
    <property type="evidence" value="ECO:0007669"/>
    <property type="project" value="UniProtKB-SubCell"/>
</dbReference>
<dbReference type="InterPro" id="IPR016181">
    <property type="entry name" value="Acyl_CoA_acyltransferase"/>
</dbReference>
<evidence type="ECO:0000256" key="15">
    <source>
        <dbReference type="ARBA" id="ARBA00022833"/>
    </source>
</evidence>
<evidence type="ECO:0000256" key="18">
    <source>
        <dbReference type="ARBA" id="ARBA00023136"/>
    </source>
</evidence>
<dbReference type="GO" id="GO:0043130">
    <property type="term" value="F:ubiquitin binding"/>
    <property type="evidence" value="ECO:0007669"/>
    <property type="project" value="InterPro"/>
</dbReference>
<dbReference type="PROSITE" id="PS50089">
    <property type="entry name" value="ZF_RING_2"/>
    <property type="match status" value="1"/>
</dbReference>
<evidence type="ECO:0000256" key="30">
    <source>
        <dbReference type="SAM" id="Phobius"/>
    </source>
</evidence>
<feature type="transmembrane region" description="Helical" evidence="30">
    <location>
        <begin position="137"/>
        <end position="154"/>
    </location>
</feature>
<dbReference type="PANTHER" id="PTHR15067:SF5">
    <property type="entry name" value="E3 UBIQUITIN-PROTEIN LIGASE AMFR"/>
    <property type="match status" value="1"/>
</dbReference>
<dbReference type="Pfam" id="PF00583">
    <property type="entry name" value="Acetyltransf_1"/>
    <property type="match status" value="1"/>
</dbReference>
<feature type="region of interest" description="Disordered" evidence="29">
    <location>
        <begin position="534"/>
        <end position="558"/>
    </location>
</feature>
<name>A0AAD3R7Z3_LATJO</name>
<evidence type="ECO:0000256" key="21">
    <source>
        <dbReference type="ARBA" id="ARBA00030832"/>
    </source>
</evidence>
<evidence type="ECO:0000313" key="35">
    <source>
        <dbReference type="Proteomes" id="UP001279410"/>
    </source>
</evidence>
<evidence type="ECO:0000256" key="13">
    <source>
        <dbReference type="ARBA" id="ARBA00022771"/>
    </source>
</evidence>
<keyword evidence="19" id="KW-0012">Acyltransferase</keyword>
<dbReference type="FunFam" id="3.40.630.30:FF:000031">
    <property type="entry name" value="Glucosamine 6-phosphate N-acetyltransferase"/>
    <property type="match status" value="1"/>
</dbReference>
<feature type="compositionally biased region" description="Gly residues" evidence="29">
    <location>
        <begin position="401"/>
        <end position="415"/>
    </location>
</feature>
<evidence type="ECO:0000256" key="16">
    <source>
        <dbReference type="ARBA" id="ARBA00022989"/>
    </source>
</evidence>
<keyword evidence="11" id="KW-0479">Metal-binding</keyword>
<comment type="caution">
    <text evidence="34">The sequence shown here is derived from an EMBL/GenBank/DDBJ whole genome shotgun (WGS) entry which is preliminary data.</text>
</comment>
<keyword evidence="13 28" id="KW-0863">Zinc-finger</keyword>
<dbReference type="Gene3D" id="1.10.8.10">
    <property type="entry name" value="DNA helicase RuvA subunit, C-terminal domain"/>
    <property type="match status" value="1"/>
</dbReference>
<dbReference type="PROSITE" id="PS51140">
    <property type="entry name" value="CUE"/>
    <property type="match status" value="1"/>
</dbReference>
<proteinExistence type="inferred from homology"/>
<feature type="domain" description="RING-type" evidence="31">
    <location>
        <begin position="356"/>
        <end position="394"/>
    </location>
</feature>
<dbReference type="CDD" id="cd14421">
    <property type="entry name" value="CUE_AMFR"/>
    <property type="match status" value="1"/>
</dbReference>
<dbReference type="Gene3D" id="3.40.630.30">
    <property type="match status" value="1"/>
</dbReference>
<dbReference type="CDD" id="cd16455">
    <property type="entry name" value="RING-H2_AMFR"/>
    <property type="match status" value="1"/>
</dbReference>
<dbReference type="InterPro" id="IPR001841">
    <property type="entry name" value="Znf_RING"/>
</dbReference>
<evidence type="ECO:0000256" key="4">
    <source>
        <dbReference type="ARBA" id="ARBA00004832"/>
    </source>
</evidence>
<comment type="subcellular location">
    <subcellularLocation>
        <location evidence="2">Endoplasmic reticulum membrane</location>
        <topology evidence="2">Multi-pass membrane protein</topology>
    </subcellularLocation>
    <subcellularLocation>
        <location evidence="3">Endosome membrane</location>
        <topology evidence="3">Peripheral membrane protein</topology>
    </subcellularLocation>
    <subcellularLocation>
        <location evidence="1">Golgi apparatus membrane</location>
        <topology evidence="1">Peripheral membrane protein</topology>
    </subcellularLocation>
</comment>
<dbReference type="InterPro" id="IPR040675">
    <property type="entry name" value="AMFR_Ube2g2-bd"/>
</dbReference>
<dbReference type="GO" id="GO:0010008">
    <property type="term" value="C:endosome membrane"/>
    <property type="evidence" value="ECO:0007669"/>
    <property type="project" value="UniProtKB-SubCell"/>
</dbReference>
<keyword evidence="35" id="KW-1185">Reference proteome</keyword>
<dbReference type="GO" id="GO:0008270">
    <property type="term" value="F:zinc ion binding"/>
    <property type="evidence" value="ECO:0007669"/>
    <property type="project" value="UniProtKB-KW"/>
</dbReference>
<feature type="domain" description="CUE" evidence="32">
    <location>
        <begin position="473"/>
        <end position="515"/>
    </location>
</feature>
<dbReference type="PANTHER" id="PTHR15067">
    <property type="entry name" value="E3 UBIQUITIN-PROTEIN LIGASE RNF8"/>
    <property type="match status" value="1"/>
</dbReference>
<evidence type="ECO:0000256" key="24">
    <source>
        <dbReference type="ARBA" id="ARBA00048964"/>
    </source>
</evidence>
<keyword evidence="15" id="KW-0862">Zinc</keyword>
<feature type="compositionally biased region" description="Acidic residues" evidence="29">
    <location>
        <begin position="595"/>
        <end position="609"/>
    </location>
</feature>
<comment type="pathway">
    <text evidence="5">Protein modification; protein ubiquitination.</text>
</comment>
<comment type="similarity">
    <text evidence="6">Belongs to the acetyltransferase family. GNA1 subfamily.</text>
</comment>
<keyword evidence="10 30" id="KW-0812">Transmembrane</keyword>
<feature type="domain" description="N-acetyltransferase" evidence="33">
    <location>
        <begin position="668"/>
        <end position="813"/>
    </location>
</feature>
<keyword evidence="18 30" id="KW-0472">Membrane</keyword>
<evidence type="ECO:0000256" key="29">
    <source>
        <dbReference type="SAM" id="MobiDB-lite"/>
    </source>
</evidence>
<evidence type="ECO:0000256" key="23">
    <source>
        <dbReference type="ARBA" id="ARBA00034523"/>
    </source>
</evidence>
<dbReference type="Proteomes" id="UP001279410">
    <property type="component" value="Unassembled WGS sequence"/>
</dbReference>
<comment type="subunit">
    <text evidence="7">Homodimer.</text>
</comment>
<evidence type="ECO:0000256" key="7">
    <source>
        <dbReference type="ARBA" id="ARBA00011738"/>
    </source>
</evidence>
<evidence type="ECO:0000256" key="22">
    <source>
        <dbReference type="ARBA" id="ARBA00034438"/>
    </source>
</evidence>
<dbReference type="Gene3D" id="3.30.40.10">
    <property type="entry name" value="Zinc/RING finger domain, C3HC4 (zinc finger)"/>
    <property type="match status" value="1"/>
</dbReference>
<keyword evidence="16 30" id="KW-1133">Transmembrane helix</keyword>
<dbReference type="Pfam" id="PF13639">
    <property type="entry name" value="zf-RING_2"/>
    <property type="match status" value="1"/>
</dbReference>
<dbReference type="InterPro" id="IPR000182">
    <property type="entry name" value="GNAT_dom"/>
</dbReference>
<dbReference type="GO" id="GO:0030968">
    <property type="term" value="P:endoplasmic reticulum unfolded protein response"/>
    <property type="evidence" value="ECO:0007669"/>
    <property type="project" value="TreeGrafter"/>
</dbReference>
<keyword evidence="9" id="KW-0808">Transferase</keyword>
<dbReference type="GO" id="GO:0005829">
    <property type="term" value="C:cytosol"/>
    <property type="evidence" value="ECO:0007669"/>
    <property type="project" value="TreeGrafter"/>
</dbReference>
<evidence type="ECO:0000256" key="1">
    <source>
        <dbReference type="ARBA" id="ARBA00004395"/>
    </source>
</evidence>
<dbReference type="SUPFAM" id="SSF55729">
    <property type="entry name" value="Acyl-CoA N-acyltransferases (Nat)"/>
    <property type="match status" value="1"/>
</dbReference>
<dbReference type="InterPro" id="IPR013083">
    <property type="entry name" value="Znf_RING/FYVE/PHD"/>
</dbReference>
<dbReference type="InterPro" id="IPR003892">
    <property type="entry name" value="CUE"/>
</dbReference>
<evidence type="ECO:0000259" key="32">
    <source>
        <dbReference type="PROSITE" id="PS51140"/>
    </source>
</evidence>
<organism evidence="34 35">
    <name type="scientific">Lates japonicus</name>
    <name type="common">Japanese lates</name>
    <dbReference type="NCBI Taxonomy" id="270547"/>
    <lineage>
        <taxon>Eukaryota</taxon>
        <taxon>Metazoa</taxon>
        <taxon>Chordata</taxon>
        <taxon>Craniata</taxon>
        <taxon>Vertebrata</taxon>
        <taxon>Euteleostomi</taxon>
        <taxon>Actinopterygii</taxon>
        <taxon>Neopterygii</taxon>
        <taxon>Teleostei</taxon>
        <taxon>Neoteleostei</taxon>
        <taxon>Acanthomorphata</taxon>
        <taxon>Carangaria</taxon>
        <taxon>Carangaria incertae sedis</taxon>
        <taxon>Centropomidae</taxon>
        <taxon>Lates</taxon>
    </lineage>
</organism>
<feature type="transmembrane region" description="Helical" evidence="30">
    <location>
        <begin position="160"/>
        <end position="180"/>
    </location>
</feature>
<dbReference type="SMART" id="SM00184">
    <property type="entry name" value="RING"/>
    <property type="match status" value="1"/>
</dbReference>
<dbReference type="InterPro" id="IPR057992">
    <property type="entry name" value="TPR_SYVN1_N"/>
</dbReference>
<dbReference type="GO" id="GO:0006511">
    <property type="term" value="P:ubiquitin-dependent protein catabolic process"/>
    <property type="evidence" value="ECO:0007669"/>
    <property type="project" value="TreeGrafter"/>
</dbReference>
<evidence type="ECO:0000259" key="33">
    <source>
        <dbReference type="PROSITE" id="PS51186"/>
    </source>
</evidence>
<evidence type="ECO:0000256" key="27">
    <source>
        <dbReference type="ARBA" id="ARBA00076914"/>
    </source>
</evidence>
<dbReference type="Pfam" id="PF18442">
    <property type="entry name" value="G2BR"/>
    <property type="match status" value="1"/>
</dbReference>
<feature type="region of interest" description="Disordered" evidence="29">
    <location>
        <begin position="588"/>
        <end position="611"/>
    </location>
</feature>
<feature type="region of interest" description="Disordered" evidence="29">
    <location>
        <begin position="400"/>
        <end position="427"/>
    </location>
</feature>
<evidence type="ECO:0000256" key="10">
    <source>
        <dbReference type="ARBA" id="ARBA00022692"/>
    </source>
</evidence>
<evidence type="ECO:0000256" key="2">
    <source>
        <dbReference type="ARBA" id="ARBA00004477"/>
    </source>
</evidence>
<dbReference type="GO" id="GO:0000151">
    <property type="term" value="C:ubiquitin ligase complex"/>
    <property type="evidence" value="ECO:0007669"/>
    <property type="project" value="TreeGrafter"/>
</dbReference>
<dbReference type="EC" id="2.3.2.36" evidence="23"/>
<evidence type="ECO:0000256" key="9">
    <source>
        <dbReference type="ARBA" id="ARBA00022679"/>
    </source>
</evidence>
<dbReference type="SMART" id="SM00546">
    <property type="entry name" value="CUE"/>
    <property type="match status" value="1"/>
</dbReference>
<keyword evidence="17" id="KW-0333">Golgi apparatus</keyword>
<reference evidence="34" key="1">
    <citation type="submission" date="2022-08" db="EMBL/GenBank/DDBJ databases">
        <title>Genome sequencing of akame (Lates japonicus).</title>
        <authorList>
            <person name="Hashiguchi Y."/>
            <person name="Takahashi H."/>
        </authorList>
    </citation>
    <scope>NUCLEOTIDE SEQUENCE</scope>
    <source>
        <strain evidence="34">Kochi</strain>
    </source>
</reference>
<dbReference type="AlphaFoldDB" id="A0AAD3R7Z3"/>
<evidence type="ECO:0000256" key="3">
    <source>
        <dbReference type="ARBA" id="ARBA00004481"/>
    </source>
</evidence>
<keyword evidence="14" id="KW-0256">Endoplasmic reticulum</keyword>
<evidence type="ECO:0000256" key="17">
    <source>
        <dbReference type="ARBA" id="ARBA00023034"/>
    </source>
</evidence>
<evidence type="ECO:0000313" key="34">
    <source>
        <dbReference type="EMBL" id="GLD58275.1"/>
    </source>
</evidence>
<evidence type="ECO:0000256" key="28">
    <source>
        <dbReference type="PROSITE-ProRule" id="PRU00175"/>
    </source>
</evidence>
<evidence type="ECO:0000256" key="26">
    <source>
        <dbReference type="ARBA" id="ARBA00069869"/>
    </source>
</evidence>
<evidence type="ECO:0000256" key="19">
    <source>
        <dbReference type="ARBA" id="ARBA00023315"/>
    </source>
</evidence>
<comment type="pathway">
    <text evidence="4">Nucleotide-sugar biosynthesis; UDP-N-acetyl-alpha-D-glucosamine biosynthesis; N-acetyl-alpha-D-glucosamine 1-phosphate from alpha-D-glucosamine 6-phosphate (route I): step 1/2.</text>
</comment>
<dbReference type="EC" id="2.3.1.4" evidence="8"/>
<dbReference type="GO" id="GO:0004343">
    <property type="term" value="F:glucosamine 6-phosphate N-acetyltransferase activity"/>
    <property type="evidence" value="ECO:0007669"/>
    <property type="project" value="UniProtKB-EC"/>
</dbReference>
<feature type="transmembrane region" description="Helical" evidence="30">
    <location>
        <begin position="97"/>
        <end position="117"/>
    </location>
</feature>
<evidence type="ECO:0000256" key="12">
    <source>
        <dbReference type="ARBA" id="ARBA00022753"/>
    </source>
</evidence>
<sequence length="813" mass="91853">MTLLQCAAKKASPQPAACLVKKGRWVLTKFVTNCCLRSLIGTNTIFASSEVDHPGFGALETEETQAPSEVDLEHLNNDISNTELATTVLWYLATDSLFVWVLVNTFCCSLMLVAKMIQYVVFGPLRVSEKQHLKDKFWNFIFYKFIFIFGVLNVQTVEEVVMWCLWFSALVFLHLMVQLCKDRFEYLSFSPSTPMNSHVRVLCLLVSLLLDCCGLAVGCGLLGASHGMHTLSFMAAECLLVTVRTGHVIMRYSIHLWDLNHPGTWESKGTYVYYTDFIMELAMLFLDLMHHIHMLLFGNIWLSMASLVIFMQLRYLFHEVQRRVRRHKNYLRVINNMEARFAIATAEELAANDDDCAICWDTMLTARKLPCGHLFHNSCLRSWLEQDTSCPTCRTSLNINGDGGQPRGQQQGGGLEDNIGPVGAAPDARPHINQHNHFFHFDGSRIASWLPSFSVEVMHTTNILGIAQANNSQLMAMAHQIQEMFPQVPSYLVMQDLQLTRSVEVTTDNILEGRIQVPFPAQAIERAPIQVNPAADEQAGPSGAAEQGLSEPDNMEVRGGRFSKSAEERQKMLKQRKEDLLQQARRRYLNKSPEDQDEDLPGLEEDTVPELDSTGQSLPVWLFYCRDCGMLLDETPLFEPSLLKELDWSSNTVSFSPPISPSSPGEGLVLRPLCVADFNRGFFKVLSQLTQTGDVTPEQFTKKFEHMKKTGDYYVVVVEDTNLRQIVATATLITEHKFIHSCAKRGRVEEVVVSDVCRGKQLGKLLVSTLTLLSKKLDCYKITLECAPKNVAFYQKFGYAASDETYMQCRFFD</sequence>
<dbReference type="EMBL" id="BRZM01000033">
    <property type="protein sequence ID" value="GLD58275.1"/>
    <property type="molecule type" value="Genomic_DNA"/>
</dbReference>
<gene>
    <name evidence="34" type="ORF">AKAME5_001040800</name>
</gene>
<keyword evidence="12" id="KW-0967">Endosome</keyword>
<evidence type="ECO:0000256" key="11">
    <source>
        <dbReference type="ARBA" id="ARBA00022723"/>
    </source>
</evidence>
<evidence type="ECO:0000259" key="31">
    <source>
        <dbReference type="PROSITE" id="PS50089"/>
    </source>
</evidence>
<dbReference type="GO" id="GO:0061630">
    <property type="term" value="F:ubiquitin protein ligase activity"/>
    <property type="evidence" value="ECO:0007669"/>
    <property type="project" value="UniProtKB-EC"/>
</dbReference>
<evidence type="ECO:0000256" key="20">
    <source>
        <dbReference type="ARBA" id="ARBA00030011"/>
    </source>
</evidence>
<dbReference type="Pfam" id="PF02845">
    <property type="entry name" value="CUE"/>
    <property type="match status" value="1"/>
</dbReference>
<dbReference type="GO" id="GO:0070936">
    <property type="term" value="P:protein K48-linked ubiquitination"/>
    <property type="evidence" value="ECO:0007669"/>
    <property type="project" value="TreeGrafter"/>
</dbReference>